<dbReference type="Gene3D" id="3.30.450.20">
    <property type="entry name" value="PAS domain"/>
    <property type="match status" value="1"/>
</dbReference>
<dbReference type="Pfam" id="PF00672">
    <property type="entry name" value="HAMP"/>
    <property type="match status" value="1"/>
</dbReference>
<name>A0ABU5ZKL7_9BACL</name>
<dbReference type="Gene3D" id="1.10.287.130">
    <property type="match status" value="1"/>
</dbReference>
<keyword evidence="12" id="KW-0175">Coiled coil</keyword>
<dbReference type="Proteomes" id="UP001310386">
    <property type="component" value="Unassembled WGS sequence"/>
</dbReference>
<dbReference type="PROSITE" id="PS50885">
    <property type="entry name" value="HAMP"/>
    <property type="match status" value="1"/>
</dbReference>
<dbReference type="CDD" id="cd06225">
    <property type="entry name" value="HAMP"/>
    <property type="match status" value="1"/>
</dbReference>
<dbReference type="InterPro" id="IPR005467">
    <property type="entry name" value="His_kinase_dom"/>
</dbReference>
<dbReference type="Gene3D" id="3.30.565.10">
    <property type="entry name" value="Histidine kinase-like ATPase, C-terminal domain"/>
    <property type="match status" value="1"/>
</dbReference>
<comment type="subcellular location">
    <subcellularLocation>
        <location evidence="2">Cell membrane</location>
        <topology evidence="2">Multi-pass membrane protein</topology>
    </subcellularLocation>
</comment>
<evidence type="ECO:0000256" key="13">
    <source>
        <dbReference type="SAM" id="Phobius"/>
    </source>
</evidence>
<evidence type="ECO:0000256" key="6">
    <source>
        <dbReference type="ARBA" id="ARBA00022679"/>
    </source>
</evidence>
<dbReference type="SMART" id="SM00388">
    <property type="entry name" value="HisKA"/>
    <property type="match status" value="1"/>
</dbReference>
<keyword evidence="13" id="KW-0812">Transmembrane</keyword>
<feature type="transmembrane region" description="Helical" evidence="13">
    <location>
        <begin position="50"/>
        <end position="70"/>
    </location>
</feature>
<keyword evidence="11 13" id="KW-0472">Membrane</keyword>
<evidence type="ECO:0000256" key="10">
    <source>
        <dbReference type="ARBA" id="ARBA00023012"/>
    </source>
</evidence>
<evidence type="ECO:0000313" key="17">
    <source>
        <dbReference type="Proteomes" id="UP001310386"/>
    </source>
</evidence>
<dbReference type="SUPFAM" id="SSF55874">
    <property type="entry name" value="ATPase domain of HSP90 chaperone/DNA topoisomerase II/histidine kinase"/>
    <property type="match status" value="1"/>
</dbReference>
<dbReference type="RefSeq" id="WP_371754909.1">
    <property type="nucleotide sequence ID" value="NZ_JAYJLD010000022.1"/>
</dbReference>
<protein>
    <recommendedName>
        <fullName evidence="3">histidine kinase</fullName>
        <ecNumber evidence="3">2.7.13.3</ecNumber>
    </recommendedName>
</protein>
<comment type="caution">
    <text evidence="16">The sequence shown here is derived from an EMBL/GenBank/DDBJ whole genome shotgun (WGS) entry which is preliminary data.</text>
</comment>
<dbReference type="CDD" id="cd00075">
    <property type="entry name" value="HATPase"/>
    <property type="match status" value="1"/>
</dbReference>
<evidence type="ECO:0000256" key="4">
    <source>
        <dbReference type="ARBA" id="ARBA00022475"/>
    </source>
</evidence>
<dbReference type="GO" id="GO:0005524">
    <property type="term" value="F:ATP binding"/>
    <property type="evidence" value="ECO:0007669"/>
    <property type="project" value="UniProtKB-KW"/>
</dbReference>
<dbReference type="InterPro" id="IPR050351">
    <property type="entry name" value="BphY/WalK/GraS-like"/>
</dbReference>
<dbReference type="PROSITE" id="PS50109">
    <property type="entry name" value="HIS_KIN"/>
    <property type="match status" value="1"/>
</dbReference>
<dbReference type="Gene3D" id="6.10.340.10">
    <property type="match status" value="1"/>
</dbReference>
<dbReference type="PANTHER" id="PTHR42878:SF3">
    <property type="entry name" value="HISTIDINE PROTEIN KINASE SAES"/>
    <property type="match status" value="1"/>
</dbReference>
<evidence type="ECO:0000259" key="15">
    <source>
        <dbReference type="PROSITE" id="PS50885"/>
    </source>
</evidence>
<evidence type="ECO:0000256" key="2">
    <source>
        <dbReference type="ARBA" id="ARBA00004651"/>
    </source>
</evidence>
<evidence type="ECO:0000256" key="9">
    <source>
        <dbReference type="ARBA" id="ARBA00022840"/>
    </source>
</evidence>
<dbReference type="PANTHER" id="PTHR42878">
    <property type="entry name" value="TWO-COMPONENT HISTIDINE KINASE"/>
    <property type="match status" value="1"/>
</dbReference>
<proteinExistence type="predicted"/>
<evidence type="ECO:0000256" key="3">
    <source>
        <dbReference type="ARBA" id="ARBA00012438"/>
    </source>
</evidence>
<dbReference type="Pfam" id="PF02518">
    <property type="entry name" value="HATPase_c"/>
    <property type="match status" value="1"/>
</dbReference>
<keyword evidence="5" id="KW-0597">Phosphoprotein</keyword>
<dbReference type="Pfam" id="PF00512">
    <property type="entry name" value="HisKA"/>
    <property type="match status" value="1"/>
</dbReference>
<keyword evidence="8" id="KW-0418">Kinase</keyword>
<organism evidence="16 17">
    <name type="scientific">Ferviditalea candida</name>
    <dbReference type="NCBI Taxonomy" id="3108399"/>
    <lineage>
        <taxon>Bacteria</taxon>
        <taxon>Bacillati</taxon>
        <taxon>Bacillota</taxon>
        <taxon>Bacilli</taxon>
        <taxon>Bacillales</taxon>
        <taxon>Paenibacillaceae</taxon>
        <taxon>Ferviditalea</taxon>
    </lineage>
</organism>
<keyword evidence="10" id="KW-0902">Two-component regulatory system</keyword>
<evidence type="ECO:0000256" key="11">
    <source>
        <dbReference type="ARBA" id="ARBA00023136"/>
    </source>
</evidence>
<evidence type="ECO:0000256" key="7">
    <source>
        <dbReference type="ARBA" id="ARBA00022741"/>
    </source>
</evidence>
<keyword evidence="17" id="KW-1185">Reference proteome</keyword>
<keyword evidence="9 16" id="KW-0067">ATP-binding</keyword>
<evidence type="ECO:0000313" key="16">
    <source>
        <dbReference type="EMBL" id="MEB3102787.1"/>
    </source>
</evidence>
<dbReference type="SMART" id="SM00304">
    <property type="entry name" value="HAMP"/>
    <property type="match status" value="1"/>
</dbReference>
<gene>
    <name evidence="16" type="ORF">VF724_14050</name>
</gene>
<keyword evidence="7" id="KW-0547">Nucleotide-binding</keyword>
<evidence type="ECO:0000259" key="14">
    <source>
        <dbReference type="PROSITE" id="PS50109"/>
    </source>
</evidence>
<dbReference type="CDD" id="cd00082">
    <property type="entry name" value="HisKA"/>
    <property type="match status" value="1"/>
</dbReference>
<evidence type="ECO:0000256" key="8">
    <source>
        <dbReference type="ARBA" id="ARBA00022777"/>
    </source>
</evidence>
<dbReference type="InterPro" id="IPR003660">
    <property type="entry name" value="HAMP_dom"/>
</dbReference>
<evidence type="ECO:0000256" key="1">
    <source>
        <dbReference type="ARBA" id="ARBA00000085"/>
    </source>
</evidence>
<dbReference type="InterPro" id="IPR003661">
    <property type="entry name" value="HisK_dim/P_dom"/>
</dbReference>
<keyword evidence="6" id="KW-0808">Transferase</keyword>
<dbReference type="InterPro" id="IPR003594">
    <property type="entry name" value="HATPase_dom"/>
</dbReference>
<evidence type="ECO:0000256" key="5">
    <source>
        <dbReference type="ARBA" id="ARBA00022553"/>
    </source>
</evidence>
<dbReference type="InterPro" id="IPR036890">
    <property type="entry name" value="HATPase_C_sf"/>
</dbReference>
<dbReference type="SUPFAM" id="SSF47384">
    <property type="entry name" value="Homodimeric domain of signal transducing histidine kinase"/>
    <property type="match status" value="1"/>
</dbReference>
<dbReference type="SMART" id="SM00387">
    <property type="entry name" value="HATPase_c"/>
    <property type="match status" value="1"/>
</dbReference>
<keyword evidence="4" id="KW-1003">Cell membrane</keyword>
<dbReference type="PRINTS" id="PR00344">
    <property type="entry name" value="BCTRLSENSOR"/>
</dbReference>
<dbReference type="SUPFAM" id="SSF158472">
    <property type="entry name" value="HAMP domain-like"/>
    <property type="match status" value="1"/>
</dbReference>
<keyword evidence="13" id="KW-1133">Transmembrane helix</keyword>
<sequence length="473" mass="53367">MKIWRSVVGKLWLTIIGLVALVLLILGIFLLEYVDLNFTSTYAYDIKKLFVYVGIIGFLLTTFFAFFLLTKITRPLVQMKEAADMISLGEYSIRVPMQSNDEIGELARTLNHMAEELERIIHDLSLEKEHLSSIIHSMADAVITFNAEGKVLLANSLGEKVLSEWKKFAWEPSAREDSDVPEPLRQLFDSVVQEARKNTTKVNVRNGVWSVVMAPLYSNQMIRGTVAVLRDVTEEYRLEKLRKDFVANVSHELRTPLSMLQGYSEALLDDIAGTPEERKEMARVIYDESLRMGRLVKDLLDLARMEAGHLELKRGHVNVESLFARVYRKYAVLCKERGILLSQHFNSGDLVLEYADEDRLEQVMTNLMDNAIRHTPSGAHIYMKAGPDRLNGNKAVLIEIEDEGQGIPAHDLPYIFERFYKADKARTRGITGGTGLGLAIVKSLVDAHHGNVQVTSSEGRGTTFAIKIPVFPT</sequence>
<evidence type="ECO:0000256" key="12">
    <source>
        <dbReference type="SAM" id="Coils"/>
    </source>
</evidence>
<dbReference type="EMBL" id="JAYJLD010000022">
    <property type="protein sequence ID" value="MEB3102787.1"/>
    <property type="molecule type" value="Genomic_DNA"/>
</dbReference>
<feature type="domain" description="HAMP" evidence="15">
    <location>
        <begin position="70"/>
        <end position="122"/>
    </location>
</feature>
<accession>A0ABU5ZKL7</accession>
<dbReference type="EC" id="2.7.13.3" evidence="3"/>
<dbReference type="InterPro" id="IPR004358">
    <property type="entry name" value="Sig_transdc_His_kin-like_C"/>
</dbReference>
<feature type="domain" description="Histidine kinase" evidence="14">
    <location>
        <begin position="248"/>
        <end position="472"/>
    </location>
</feature>
<feature type="transmembrane region" description="Helical" evidence="13">
    <location>
        <begin position="12"/>
        <end position="30"/>
    </location>
</feature>
<feature type="coiled-coil region" evidence="12">
    <location>
        <begin position="107"/>
        <end position="134"/>
    </location>
</feature>
<dbReference type="InterPro" id="IPR036097">
    <property type="entry name" value="HisK_dim/P_sf"/>
</dbReference>
<reference evidence="16" key="1">
    <citation type="submission" date="2023-12" db="EMBL/GenBank/DDBJ databases">
        <title>Fervidustalea candida gen. nov., sp. nov., a novel member of the family Paenibacillaceae isolated from a geothermal area.</title>
        <authorList>
            <person name="Li W.-J."/>
            <person name="Jiao J.-Y."/>
            <person name="Chen Y."/>
        </authorList>
    </citation>
    <scope>NUCLEOTIDE SEQUENCE</scope>
    <source>
        <strain evidence="16">SYSU GA230002</strain>
    </source>
</reference>
<comment type="catalytic activity">
    <reaction evidence="1">
        <text>ATP + protein L-histidine = ADP + protein N-phospho-L-histidine.</text>
        <dbReference type="EC" id="2.7.13.3"/>
    </reaction>
</comment>